<dbReference type="InterPro" id="IPR029034">
    <property type="entry name" value="Cystine-knot_cytokine"/>
</dbReference>
<keyword evidence="10" id="KW-0812">Transmembrane</keyword>
<dbReference type="InterPro" id="IPR017948">
    <property type="entry name" value="TGFb_CS"/>
</dbReference>
<feature type="compositionally biased region" description="Low complexity" evidence="9">
    <location>
        <begin position="462"/>
        <end position="476"/>
    </location>
</feature>
<evidence type="ECO:0000313" key="12">
    <source>
        <dbReference type="Proteomes" id="UP000050790"/>
    </source>
</evidence>
<evidence type="ECO:0000256" key="4">
    <source>
        <dbReference type="ARBA" id="ARBA00022729"/>
    </source>
</evidence>
<dbReference type="PROSITE" id="PS51362">
    <property type="entry name" value="TGF_BETA_2"/>
    <property type="match status" value="1"/>
</dbReference>
<evidence type="ECO:0000256" key="7">
    <source>
        <dbReference type="ARBA" id="ARBA00023180"/>
    </source>
</evidence>
<comment type="similarity">
    <text evidence="2 8">Belongs to the TGF-beta family.</text>
</comment>
<dbReference type="WBParaSite" id="SMRG1_14520.1">
    <property type="protein sequence ID" value="SMRG1_14520.1"/>
    <property type="gene ID" value="SMRG1_14520"/>
</dbReference>
<keyword evidence="3" id="KW-0964">Secreted</keyword>
<feature type="transmembrane region" description="Helical" evidence="10">
    <location>
        <begin position="108"/>
        <end position="126"/>
    </location>
</feature>
<evidence type="ECO:0000256" key="6">
    <source>
        <dbReference type="ARBA" id="ARBA00023157"/>
    </source>
</evidence>
<dbReference type="Proteomes" id="UP000050790">
    <property type="component" value="Unassembled WGS sequence"/>
</dbReference>
<evidence type="ECO:0000256" key="3">
    <source>
        <dbReference type="ARBA" id="ARBA00022525"/>
    </source>
</evidence>
<keyword evidence="7" id="KW-0325">Glycoprotein</keyword>
<protein>
    <recommendedName>
        <fullName evidence="11">TGF-beta family profile domain-containing protein</fullName>
    </recommendedName>
</protein>
<evidence type="ECO:0000256" key="8">
    <source>
        <dbReference type="RuleBase" id="RU000354"/>
    </source>
</evidence>
<dbReference type="SUPFAM" id="SSF57501">
    <property type="entry name" value="Cystine-knot cytokines"/>
    <property type="match status" value="1"/>
</dbReference>
<proteinExistence type="inferred from homology"/>
<name>A0AA84Z6K6_9TREM</name>
<evidence type="ECO:0000256" key="2">
    <source>
        <dbReference type="ARBA" id="ARBA00006656"/>
    </source>
</evidence>
<evidence type="ECO:0000256" key="10">
    <source>
        <dbReference type="SAM" id="Phobius"/>
    </source>
</evidence>
<evidence type="ECO:0000259" key="11">
    <source>
        <dbReference type="PROSITE" id="PS51362"/>
    </source>
</evidence>
<feature type="compositionally biased region" description="Basic residues" evidence="9">
    <location>
        <begin position="485"/>
        <end position="499"/>
    </location>
</feature>
<dbReference type="AlphaFoldDB" id="A0AA84Z6K6"/>
<accession>A0AA84Z6K6</accession>
<comment type="subcellular location">
    <subcellularLocation>
        <location evidence="1">Secreted</location>
    </subcellularLocation>
</comment>
<evidence type="ECO:0000256" key="9">
    <source>
        <dbReference type="SAM" id="MobiDB-lite"/>
    </source>
</evidence>
<keyword evidence="6" id="KW-1015">Disulfide bond</keyword>
<dbReference type="Pfam" id="PF00019">
    <property type="entry name" value="TGF_beta"/>
    <property type="match status" value="1"/>
</dbReference>
<feature type="transmembrane region" description="Helical" evidence="10">
    <location>
        <begin position="206"/>
        <end position="225"/>
    </location>
</feature>
<reference evidence="13" key="1">
    <citation type="submission" date="2023-11" db="UniProtKB">
        <authorList>
            <consortium name="WormBaseParasite"/>
        </authorList>
    </citation>
    <scope>IDENTIFICATION</scope>
</reference>
<organism evidence="12 13">
    <name type="scientific">Schistosoma margrebowiei</name>
    <dbReference type="NCBI Taxonomy" id="48269"/>
    <lineage>
        <taxon>Eukaryota</taxon>
        <taxon>Metazoa</taxon>
        <taxon>Spiralia</taxon>
        <taxon>Lophotrochozoa</taxon>
        <taxon>Platyhelminthes</taxon>
        <taxon>Trematoda</taxon>
        <taxon>Digenea</taxon>
        <taxon>Strigeidida</taxon>
        <taxon>Schistosomatoidea</taxon>
        <taxon>Schistosomatidae</taxon>
        <taxon>Schistosoma</taxon>
    </lineage>
</organism>
<dbReference type="PANTHER" id="PTHR11848">
    <property type="entry name" value="TGF-BETA FAMILY"/>
    <property type="match status" value="1"/>
</dbReference>
<dbReference type="Gene3D" id="2.10.90.10">
    <property type="entry name" value="Cystine-knot cytokines"/>
    <property type="match status" value="1"/>
</dbReference>
<dbReference type="GO" id="GO:0008083">
    <property type="term" value="F:growth factor activity"/>
    <property type="evidence" value="ECO:0007669"/>
    <property type="project" value="UniProtKB-KW"/>
</dbReference>
<dbReference type="GO" id="GO:0005615">
    <property type="term" value="C:extracellular space"/>
    <property type="evidence" value="ECO:0007669"/>
    <property type="project" value="TreeGrafter"/>
</dbReference>
<dbReference type="PROSITE" id="PS00250">
    <property type="entry name" value="TGF_BETA_1"/>
    <property type="match status" value="1"/>
</dbReference>
<keyword evidence="4" id="KW-0732">Signal</keyword>
<dbReference type="GO" id="GO:0005125">
    <property type="term" value="F:cytokine activity"/>
    <property type="evidence" value="ECO:0007669"/>
    <property type="project" value="TreeGrafter"/>
</dbReference>
<evidence type="ECO:0000256" key="5">
    <source>
        <dbReference type="ARBA" id="ARBA00023030"/>
    </source>
</evidence>
<keyword evidence="10" id="KW-1133">Transmembrane helix</keyword>
<dbReference type="InterPro" id="IPR015615">
    <property type="entry name" value="TGF-beta-rel"/>
</dbReference>
<dbReference type="InterPro" id="IPR001839">
    <property type="entry name" value="TGF-b_C"/>
</dbReference>
<dbReference type="SMART" id="SM00204">
    <property type="entry name" value="TGFB"/>
    <property type="match status" value="1"/>
</dbReference>
<dbReference type="FunFam" id="2.10.90.10:FF:000001">
    <property type="entry name" value="Bone morphogenetic protein 4"/>
    <property type="match status" value="1"/>
</dbReference>
<keyword evidence="5 8" id="KW-0339">Growth factor</keyword>
<evidence type="ECO:0000256" key="1">
    <source>
        <dbReference type="ARBA" id="ARBA00004613"/>
    </source>
</evidence>
<keyword evidence="10" id="KW-0472">Membrane</keyword>
<feature type="domain" description="TGF-beta family profile" evidence="11">
    <location>
        <begin position="560"/>
        <end position="680"/>
    </location>
</feature>
<sequence length="680" mass="80767">METEKTNLYNLTPSTLIFLKTSNLSRLSIDYYFSITKIITVYKFQKFFDYVFEKCWQLKYSIKQFGLYLILSIRKTFILNRICKCIIVKLNKSILFIIFNNSIHKLCFLIIYLKFIIRFLLITYYISYNTQSIKHLIYTNVNNHNDDNDVDDGDNDHDDDYVEREPFIKSSIFQSNKSKSVKSLSLSNVLSRKNTKKVRNISRLNVLTYLIWIIIIILTCTIKTIESIEQIHHSPKLSNEYNLINLLQSLTTIEKQMNLNILTKSEQKTWNYLIEKLLKSQINMIKNNPSIDYTSSITTISSSLSSMNRKQFNNNNNIQKPSKEELIAKTPNYMFKLHERHMNDWHSFGRYESNHLLHPDYVKYLNENSISIDNIDLYKEKKEKTHHNRHHLGMITAIRHHKHIEKKHNLNKDDFIYNSKQEKLQKKRGFLRLILLDKASNKKIAKRYKRLQRILNAQLKQQQQQQKSETNQQSVQRNKQNYIKQRSRRLAQYQRRHNRASQDRYYYSDLDSTNEIVEDHDINEDASSHRKITHNSYENNRENHHSQQQQQHQQYRYDITKSYSNVLQTNNHHYLDTTCQRRELIINFDAVGWAGWVIAPQAYNARYCLGQCPFPLSTHYNTTNHAVLLQLVHLLDVARISGPCCVPHKLSSQSLLYHSQNGDVVLRVYEDMVVESCACR</sequence>
<feature type="region of interest" description="Disordered" evidence="9">
    <location>
        <begin position="462"/>
        <end position="501"/>
    </location>
</feature>
<dbReference type="PANTHER" id="PTHR11848:SF302">
    <property type="entry name" value="TGF-BETA FAMILY PROFILE DOMAIN-CONTAINING PROTEIN"/>
    <property type="match status" value="1"/>
</dbReference>
<evidence type="ECO:0000313" key="13">
    <source>
        <dbReference type="WBParaSite" id="SMRG1_14520.1"/>
    </source>
</evidence>